<protein>
    <recommendedName>
        <fullName evidence="5">Secreted protein</fullName>
    </recommendedName>
</protein>
<reference evidence="3 4" key="1">
    <citation type="submission" date="2021-12" db="EMBL/GenBank/DDBJ databases">
        <title>Discovery of the Pendulisporaceae a myxobacterial family with distinct sporulation behavior and unique specialized metabolism.</title>
        <authorList>
            <person name="Garcia R."/>
            <person name="Popoff A."/>
            <person name="Bader C.D."/>
            <person name="Loehr J."/>
            <person name="Walesch S."/>
            <person name="Walt C."/>
            <person name="Boldt J."/>
            <person name="Bunk B."/>
            <person name="Haeckl F.J.F.P.J."/>
            <person name="Gunesch A.P."/>
            <person name="Birkelbach J."/>
            <person name="Nuebel U."/>
            <person name="Pietschmann T."/>
            <person name="Bach T."/>
            <person name="Mueller R."/>
        </authorList>
    </citation>
    <scope>NUCLEOTIDE SEQUENCE [LARGE SCALE GENOMIC DNA]</scope>
    <source>
        <strain evidence="3 4">MSr12523</strain>
    </source>
</reference>
<gene>
    <name evidence="3" type="ORF">LZC95_31255</name>
</gene>
<feature type="compositionally biased region" description="Basic and acidic residues" evidence="1">
    <location>
        <begin position="38"/>
        <end position="53"/>
    </location>
</feature>
<keyword evidence="4" id="KW-1185">Reference proteome</keyword>
<accession>A0ABZ2K3I1</accession>
<feature type="chain" id="PRO_5045860338" description="Secreted protein" evidence="2">
    <location>
        <begin position="21"/>
        <end position="132"/>
    </location>
</feature>
<dbReference type="EMBL" id="CP089982">
    <property type="protein sequence ID" value="WXA90921.1"/>
    <property type="molecule type" value="Genomic_DNA"/>
</dbReference>
<evidence type="ECO:0000256" key="1">
    <source>
        <dbReference type="SAM" id="MobiDB-lite"/>
    </source>
</evidence>
<evidence type="ECO:0008006" key="5">
    <source>
        <dbReference type="Google" id="ProtNLM"/>
    </source>
</evidence>
<evidence type="ECO:0000256" key="2">
    <source>
        <dbReference type="SAM" id="SignalP"/>
    </source>
</evidence>
<keyword evidence="2" id="KW-0732">Signal</keyword>
<sequence>MHLRRVLRIAMPWLCAVALAHCGGSSSSQSSVSPAPKMDQETLNRPPPTKDVEVKNLCQTGVPVYIGETPNGTTGDHIVLRGGGTSHFPRRPDGTFTIWIEDERGYGLAKVHVSRRMSHVEIGASCKTLHAD</sequence>
<organism evidence="3 4">
    <name type="scientific">Pendulispora brunnea</name>
    <dbReference type="NCBI Taxonomy" id="2905690"/>
    <lineage>
        <taxon>Bacteria</taxon>
        <taxon>Pseudomonadati</taxon>
        <taxon>Myxococcota</taxon>
        <taxon>Myxococcia</taxon>
        <taxon>Myxococcales</taxon>
        <taxon>Sorangiineae</taxon>
        <taxon>Pendulisporaceae</taxon>
        <taxon>Pendulispora</taxon>
    </lineage>
</organism>
<proteinExistence type="predicted"/>
<dbReference type="Proteomes" id="UP001379533">
    <property type="component" value="Chromosome"/>
</dbReference>
<feature type="signal peptide" evidence="2">
    <location>
        <begin position="1"/>
        <end position="20"/>
    </location>
</feature>
<evidence type="ECO:0000313" key="4">
    <source>
        <dbReference type="Proteomes" id="UP001379533"/>
    </source>
</evidence>
<evidence type="ECO:0000313" key="3">
    <source>
        <dbReference type="EMBL" id="WXA90921.1"/>
    </source>
</evidence>
<feature type="region of interest" description="Disordered" evidence="1">
    <location>
        <begin position="26"/>
        <end position="53"/>
    </location>
</feature>
<dbReference type="RefSeq" id="WP_394841541.1">
    <property type="nucleotide sequence ID" value="NZ_CP089982.1"/>
</dbReference>
<name>A0ABZ2K3I1_9BACT</name>